<dbReference type="Proteomes" id="UP001231518">
    <property type="component" value="Chromosome 2"/>
</dbReference>
<accession>A0AAD7Z1N6</accession>
<evidence type="ECO:0000313" key="2">
    <source>
        <dbReference type="Proteomes" id="UP001231518"/>
    </source>
</evidence>
<proteinExistence type="predicted"/>
<dbReference type="EMBL" id="JARGEI010000002">
    <property type="protein sequence ID" value="KAJ8735500.1"/>
    <property type="molecule type" value="Genomic_DNA"/>
</dbReference>
<organism evidence="1 2">
    <name type="scientific">Mythimna separata</name>
    <name type="common">Oriental armyworm</name>
    <name type="synonym">Pseudaletia separata</name>
    <dbReference type="NCBI Taxonomy" id="271217"/>
    <lineage>
        <taxon>Eukaryota</taxon>
        <taxon>Metazoa</taxon>
        <taxon>Ecdysozoa</taxon>
        <taxon>Arthropoda</taxon>
        <taxon>Hexapoda</taxon>
        <taxon>Insecta</taxon>
        <taxon>Pterygota</taxon>
        <taxon>Neoptera</taxon>
        <taxon>Endopterygota</taxon>
        <taxon>Lepidoptera</taxon>
        <taxon>Glossata</taxon>
        <taxon>Ditrysia</taxon>
        <taxon>Noctuoidea</taxon>
        <taxon>Noctuidae</taxon>
        <taxon>Noctuinae</taxon>
        <taxon>Hadenini</taxon>
        <taxon>Mythimna</taxon>
    </lineage>
</organism>
<comment type="caution">
    <text evidence="1">The sequence shown here is derived from an EMBL/GenBank/DDBJ whole genome shotgun (WGS) entry which is preliminary data.</text>
</comment>
<keyword evidence="2" id="KW-1185">Reference proteome</keyword>
<gene>
    <name evidence="1" type="ORF">PYW07_007120</name>
</gene>
<evidence type="ECO:0000313" key="1">
    <source>
        <dbReference type="EMBL" id="KAJ8735500.1"/>
    </source>
</evidence>
<reference evidence="1" key="1">
    <citation type="submission" date="2023-03" db="EMBL/GenBank/DDBJ databases">
        <title>Chromosome-level genomes of two armyworms, Mythimna separata and Mythimna loreyi, provide insights into the biosynthesis and reception of sex pheromones.</title>
        <authorList>
            <person name="Zhao H."/>
        </authorList>
    </citation>
    <scope>NUCLEOTIDE SEQUENCE</scope>
    <source>
        <strain evidence="1">BeijingLab</strain>
        <tissue evidence="1">Pupa</tissue>
    </source>
</reference>
<protein>
    <submittedName>
        <fullName evidence="1">Uncharacterized protein</fullName>
    </submittedName>
</protein>
<name>A0AAD7Z1N6_MYTSE</name>
<dbReference type="AlphaFoldDB" id="A0AAD7Z1N6"/>
<sequence>MFIERDPQIVAAGIASAQATETVGAALQHYLLKDQADALLSDAIFPTPKPRPLPPLRRPMPLDMRNSGPDGQVARLINPPNKSKFETLVADFKDTVYTSYWMKQLGEVRDPVPMLPKGFDKSTTFGKPTHRHGSLYDIVMPKVPLPDKTPQSKRAGVQLDRNYCSPSFRSDLTYGYRTTADTRGTRGRCAVSDDRIILGKANMGISAFS</sequence>